<dbReference type="Gene3D" id="1.10.3090.10">
    <property type="entry name" value="cca-adding enzyme, domain 2"/>
    <property type="match status" value="1"/>
</dbReference>
<evidence type="ECO:0000256" key="8">
    <source>
        <dbReference type="ARBA" id="ARBA00022842"/>
    </source>
</evidence>
<sequence length="398" mass="46123">MRNRRKAREFTLQVLYQADIRDIPPTQALKITLSRYRFTSEIESFSSKLVEGTEKFLPWIDELIKHYAKNWTLERMAVVDRNILRLSIYELLLVKEVPPVVSINEAVEIAKRYGTEDSGKFVNGILDKIRRERAIDSALKWGYLKRKLKSSPLISFINLKDIQKAYLVGGFIRNSLLGRESADLDILIDGANFDLVEKFARYYGKSPVCLSDGLRRVLVRRGCQFDFTLKKSSSLESDLKKRDFTIDALAIDLDHIDNPHLCLVDVKNGLEDLLNKKIALVNERAFDDDPLRMLKAFRLKSQLDFELDDTLAQMIFEKYQLIDKVAKERIREELFIILNTPNSGEHLCHPSVKKLLDRIFNLPPNPDNLCYLEKILNSKENLFIPFKPQVVKYLGEKV</sequence>
<dbReference type="GO" id="GO:0006353">
    <property type="term" value="P:DNA-templated transcription termination"/>
    <property type="evidence" value="ECO:0007669"/>
    <property type="project" value="InterPro"/>
</dbReference>
<dbReference type="EMBL" id="DRBC01000383">
    <property type="protein sequence ID" value="HDN85359.1"/>
    <property type="molecule type" value="Genomic_DNA"/>
</dbReference>
<keyword evidence="9 12" id="KW-0694">RNA-binding</keyword>
<keyword evidence="3" id="KW-0819">tRNA processing</keyword>
<evidence type="ECO:0000256" key="10">
    <source>
        <dbReference type="ARBA" id="ARBA00023015"/>
    </source>
</evidence>
<dbReference type="SUPFAM" id="SSF81301">
    <property type="entry name" value="Nucleotidyltransferase"/>
    <property type="match status" value="1"/>
</dbReference>
<dbReference type="GO" id="GO:0046872">
    <property type="term" value="F:metal ion binding"/>
    <property type="evidence" value="ECO:0007669"/>
    <property type="project" value="UniProtKB-KW"/>
</dbReference>
<evidence type="ECO:0000259" key="13">
    <source>
        <dbReference type="Pfam" id="PF01029"/>
    </source>
</evidence>
<dbReference type="Pfam" id="PF01029">
    <property type="entry name" value="NusB"/>
    <property type="match status" value="1"/>
</dbReference>
<dbReference type="GO" id="GO:0003723">
    <property type="term" value="F:RNA binding"/>
    <property type="evidence" value="ECO:0007669"/>
    <property type="project" value="UniProtKB-KW"/>
</dbReference>
<dbReference type="Gene3D" id="1.10.940.10">
    <property type="entry name" value="NusB-like"/>
    <property type="match status" value="1"/>
</dbReference>
<dbReference type="InterPro" id="IPR006027">
    <property type="entry name" value="NusB_RsmB_TIM44"/>
</dbReference>
<protein>
    <submittedName>
        <fullName evidence="15">Transcription antitermination factor NusB</fullName>
    </submittedName>
</protein>
<dbReference type="InterPro" id="IPR011605">
    <property type="entry name" value="NusB_fam"/>
</dbReference>
<dbReference type="GO" id="GO:0016779">
    <property type="term" value="F:nucleotidyltransferase activity"/>
    <property type="evidence" value="ECO:0007669"/>
    <property type="project" value="UniProtKB-KW"/>
</dbReference>
<organism evidence="15">
    <name type="scientific">Aerophobetes bacterium</name>
    <dbReference type="NCBI Taxonomy" id="2030807"/>
    <lineage>
        <taxon>Bacteria</taxon>
        <taxon>Candidatus Aerophobota</taxon>
    </lineage>
</organism>
<dbReference type="AlphaFoldDB" id="A0A7V0N0C8"/>
<evidence type="ECO:0000256" key="9">
    <source>
        <dbReference type="ARBA" id="ARBA00022884"/>
    </source>
</evidence>
<feature type="non-terminal residue" evidence="15">
    <location>
        <position position="398"/>
    </location>
</feature>
<evidence type="ECO:0000313" key="15">
    <source>
        <dbReference type="EMBL" id="HDN85359.1"/>
    </source>
</evidence>
<dbReference type="CDD" id="cd00619">
    <property type="entry name" value="Terminator_NusB"/>
    <property type="match status" value="1"/>
</dbReference>
<dbReference type="SUPFAM" id="SSF81891">
    <property type="entry name" value="Poly A polymerase C-terminal region-like"/>
    <property type="match status" value="1"/>
</dbReference>
<dbReference type="HAMAP" id="MF_00073">
    <property type="entry name" value="NusB"/>
    <property type="match status" value="1"/>
</dbReference>
<evidence type="ECO:0000256" key="4">
    <source>
        <dbReference type="ARBA" id="ARBA00022695"/>
    </source>
</evidence>
<evidence type="ECO:0000259" key="14">
    <source>
        <dbReference type="Pfam" id="PF01743"/>
    </source>
</evidence>
<keyword evidence="11" id="KW-0804">Transcription</keyword>
<dbReference type="InterPro" id="IPR043519">
    <property type="entry name" value="NT_sf"/>
</dbReference>
<evidence type="ECO:0000256" key="12">
    <source>
        <dbReference type="RuleBase" id="RU003953"/>
    </source>
</evidence>
<keyword evidence="8" id="KW-0460">Magnesium</keyword>
<dbReference type="InterPro" id="IPR035926">
    <property type="entry name" value="NusB-like_sf"/>
</dbReference>
<proteinExistence type="inferred from homology"/>
<evidence type="ECO:0000256" key="3">
    <source>
        <dbReference type="ARBA" id="ARBA00022694"/>
    </source>
</evidence>
<feature type="domain" description="Poly A polymerase head" evidence="14">
    <location>
        <begin position="230"/>
        <end position="278"/>
    </location>
</feature>
<keyword evidence="5" id="KW-0479">Metal-binding</keyword>
<comment type="caution">
    <text evidence="15">The sequence shown here is derived from an EMBL/GenBank/DDBJ whole genome shotgun (WGS) entry which is preliminary data.</text>
</comment>
<dbReference type="GO" id="GO:0031564">
    <property type="term" value="P:transcription antitermination"/>
    <property type="evidence" value="ECO:0007669"/>
    <property type="project" value="UniProtKB-KW"/>
</dbReference>
<dbReference type="NCBIfam" id="TIGR01951">
    <property type="entry name" value="nusB"/>
    <property type="match status" value="1"/>
</dbReference>
<dbReference type="GO" id="GO:0000166">
    <property type="term" value="F:nucleotide binding"/>
    <property type="evidence" value="ECO:0007669"/>
    <property type="project" value="UniProtKB-KW"/>
</dbReference>
<evidence type="ECO:0000256" key="11">
    <source>
        <dbReference type="ARBA" id="ARBA00023163"/>
    </source>
</evidence>
<gene>
    <name evidence="15" type="primary">nusB</name>
    <name evidence="15" type="ORF">ENG47_06370</name>
</gene>
<comment type="similarity">
    <text evidence="1">Belongs to the NusB family.</text>
</comment>
<evidence type="ECO:0000256" key="6">
    <source>
        <dbReference type="ARBA" id="ARBA00022741"/>
    </source>
</evidence>
<feature type="domain" description="NusB/RsmB/TIM44" evidence="13">
    <location>
        <begin position="5"/>
        <end position="131"/>
    </location>
</feature>
<dbReference type="InterPro" id="IPR002646">
    <property type="entry name" value="PolA_pol_head_dom"/>
</dbReference>
<dbReference type="Gene3D" id="3.30.460.10">
    <property type="entry name" value="Beta Polymerase, domain 2"/>
    <property type="match status" value="1"/>
</dbReference>
<dbReference type="Proteomes" id="UP000885660">
    <property type="component" value="Unassembled WGS sequence"/>
</dbReference>
<dbReference type="GO" id="GO:0008033">
    <property type="term" value="P:tRNA processing"/>
    <property type="evidence" value="ECO:0007669"/>
    <property type="project" value="UniProtKB-KW"/>
</dbReference>
<feature type="domain" description="Poly A polymerase head" evidence="14">
    <location>
        <begin position="165"/>
        <end position="203"/>
    </location>
</feature>
<accession>A0A7V0N0C8</accession>
<evidence type="ECO:0000256" key="1">
    <source>
        <dbReference type="ARBA" id="ARBA00005952"/>
    </source>
</evidence>
<dbReference type="Pfam" id="PF01743">
    <property type="entry name" value="PolyA_pol"/>
    <property type="match status" value="2"/>
</dbReference>
<evidence type="ECO:0000256" key="5">
    <source>
        <dbReference type="ARBA" id="ARBA00022723"/>
    </source>
</evidence>
<name>A0A7V0N0C8_UNCAE</name>
<evidence type="ECO:0000256" key="2">
    <source>
        <dbReference type="ARBA" id="ARBA00022679"/>
    </source>
</evidence>
<keyword evidence="6" id="KW-0547">Nucleotide-binding</keyword>
<dbReference type="InterPro" id="IPR050124">
    <property type="entry name" value="tRNA_CCA-adding_enzyme"/>
</dbReference>
<dbReference type="SUPFAM" id="SSF48013">
    <property type="entry name" value="NusB-like"/>
    <property type="match status" value="1"/>
</dbReference>
<keyword evidence="7" id="KW-0889">Transcription antitermination</keyword>
<keyword evidence="4" id="KW-0548">Nucleotidyltransferase</keyword>
<keyword evidence="10" id="KW-0805">Transcription regulation</keyword>
<dbReference type="PANTHER" id="PTHR47545">
    <property type="entry name" value="MULTIFUNCTIONAL CCA PROTEIN"/>
    <property type="match status" value="1"/>
</dbReference>
<reference evidence="15" key="1">
    <citation type="journal article" date="2020" name="mSystems">
        <title>Genome- and Community-Level Interaction Insights into Carbon Utilization and Element Cycling Functions of Hydrothermarchaeota in Hydrothermal Sediment.</title>
        <authorList>
            <person name="Zhou Z."/>
            <person name="Liu Y."/>
            <person name="Xu W."/>
            <person name="Pan J."/>
            <person name="Luo Z.H."/>
            <person name="Li M."/>
        </authorList>
    </citation>
    <scope>NUCLEOTIDE SEQUENCE [LARGE SCALE GENOMIC DNA]</scope>
    <source>
        <strain evidence="15">HyVt-219</strain>
    </source>
</reference>
<keyword evidence="2 12" id="KW-0808">Transferase</keyword>
<comment type="similarity">
    <text evidence="12">Belongs to the tRNA nucleotidyltransferase/poly(A) polymerase family.</text>
</comment>
<evidence type="ECO:0000256" key="7">
    <source>
        <dbReference type="ARBA" id="ARBA00022814"/>
    </source>
</evidence>